<name>T1II50_STRMM</name>
<dbReference type="EnsemblMetazoa" id="SMAR000540-RA">
    <property type="protein sequence ID" value="SMAR000540-PA"/>
    <property type="gene ID" value="SMAR000540"/>
</dbReference>
<dbReference type="HOGENOM" id="CLU_2797182_0_0_1"/>
<organism evidence="1 2">
    <name type="scientific">Strigamia maritima</name>
    <name type="common">European centipede</name>
    <name type="synonym">Geophilus maritimus</name>
    <dbReference type="NCBI Taxonomy" id="126957"/>
    <lineage>
        <taxon>Eukaryota</taxon>
        <taxon>Metazoa</taxon>
        <taxon>Ecdysozoa</taxon>
        <taxon>Arthropoda</taxon>
        <taxon>Myriapoda</taxon>
        <taxon>Chilopoda</taxon>
        <taxon>Pleurostigmophora</taxon>
        <taxon>Geophilomorpha</taxon>
        <taxon>Linotaeniidae</taxon>
        <taxon>Strigamia</taxon>
    </lineage>
</organism>
<reference evidence="2" key="1">
    <citation type="submission" date="2011-05" db="EMBL/GenBank/DDBJ databases">
        <authorList>
            <person name="Richards S.R."/>
            <person name="Qu J."/>
            <person name="Jiang H."/>
            <person name="Jhangiani S.N."/>
            <person name="Agravi P."/>
            <person name="Goodspeed R."/>
            <person name="Gross S."/>
            <person name="Mandapat C."/>
            <person name="Jackson L."/>
            <person name="Mathew T."/>
            <person name="Pu L."/>
            <person name="Thornton R."/>
            <person name="Saada N."/>
            <person name="Wilczek-Boney K.B."/>
            <person name="Lee S."/>
            <person name="Kovar C."/>
            <person name="Wu Y."/>
            <person name="Scherer S.E."/>
            <person name="Worley K.C."/>
            <person name="Muzny D.M."/>
            <person name="Gibbs R."/>
        </authorList>
    </citation>
    <scope>NUCLEOTIDE SEQUENCE</scope>
    <source>
        <strain evidence="2">Brora</strain>
    </source>
</reference>
<accession>T1II50</accession>
<dbReference type="EMBL" id="JH430116">
    <property type="status" value="NOT_ANNOTATED_CDS"/>
    <property type="molecule type" value="Genomic_DNA"/>
</dbReference>
<protein>
    <submittedName>
        <fullName evidence="1">Uncharacterized protein</fullName>
    </submittedName>
</protein>
<dbReference type="AlphaFoldDB" id="T1II50"/>
<dbReference type="Proteomes" id="UP000014500">
    <property type="component" value="Unassembled WGS sequence"/>
</dbReference>
<keyword evidence="2" id="KW-1185">Reference proteome</keyword>
<evidence type="ECO:0000313" key="2">
    <source>
        <dbReference type="Proteomes" id="UP000014500"/>
    </source>
</evidence>
<evidence type="ECO:0000313" key="1">
    <source>
        <dbReference type="EnsemblMetazoa" id="SMAR000540-PA"/>
    </source>
</evidence>
<proteinExistence type="predicted"/>
<reference evidence="1" key="2">
    <citation type="submission" date="2015-02" db="UniProtKB">
        <authorList>
            <consortium name="EnsemblMetazoa"/>
        </authorList>
    </citation>
    <scope>IDENTIFICATION</scope>
</reference>
<sequence length="69" mass="8105">MSAMEAELIALSELTKYIDVKLQFVKEKYQSGLFSLQYVYTKKNLAEILTKRVSKDKITELCKYLDTYK</sequence>
<dbReference type="PhylomeDB" id="T1II50"/>